<evidence type="ECO:0000313" key="3">
    <source>
        <dbReference type="Proteomes" id="UP001500305"/>
    </source>
</evidence>
<proteinExistence type="predicted"/>
<accession>A0ABP5Q9U4</accession>
<organism evidence="2 3">
    <name type="scientific">Kitasatospora cystarginea</name>
    <dbReference type="NCBI Taxonomy" id="58350"/>
    <lineage>
        <taxon>Bacteria</taxon>
        <taxon>Bacillati</taxon>
        <taxon>Actinomycetota</taxon>
        <taxon>Actinomycetes</taxon>
        <taxon>Kitasatosporales</taxon>
        <taxon>Streptomycetaceae</taxon>
        <taxon>Kitasatospora</taxon>
    </lineage>
</organism>
<dbReference type="EMBL" id="BAAATR010000002">
    <property type="protein sequence ID" value="GAA2229815.1"/>
    <property type="molecule type" value="Genomic_DNA"/>
</dbReference>
<sequence length="65" mass="6423">MAESAPPSLSGRINTLVARLRSGALPWDRKADAPPVQFGLITGGAGTAGSSAQDADGTGKGTASR</sequence>
<evidence type="ECO:0000256" key="1">
    <source>
        <dbReference type="SAM" id="MobiDB-lite"/>
    </source>
</evidence>
<reference evidence="3" key="1">
    <citation type="journal article" date="2019" name="Int. J. Syst. Evol. Microbiol.">
        <title>The Global Catalogue of Microorganisms (GCM) 10K type strain sequencing project: providing services to taxonomists for standard genome sequencing and annotation.</title>
        <authorList>
            <consortium name="The Broad Institute Genomics Platform"/>
            <consortium name="The Broad Institute Genome Sequencing Center for Infectious Disease"/>
            <person name="Wu L."/>
            <person name="Ma J."/>
        </authorList>
    </citation>
    <scope>NUCLEOTIDE SEQUENCE [LARGE SCALE GENOMIC DNA]</scope>
    <source>
        <strain evidence="3">JCM 7356</strain>
    </source>
</reference>
<gene>
    <name evidence="2" type="ORF">GCM10010430_07260</name>
</gene>
<name>A0ABP5Q9U4_9ACTN</name>
<protein>
    <submittedName>
        <fullName evidence="2">Uncharacterized protein</fullName>
    </submittedName>
</protein>
<dbReference type="Proteomes" id="UP001500305">
    <property type="component" value="Unassembled WGS sequence"/>
</dbReference>
<keyword evidence="3" id="KW-1185">Reference proteome</keyword>
<feature type="region of interest" description="Disordered" evidence="1">
    <location>
        <begin position="38"/>
        <end position="65"/>
    </location>
</feature>
<comment type="caution">
    <text evidence="2">The sequence shown here is derived from an EMBL/GenBank/DDBJ whole genome shotgun (WGS) entry which is preliminary data.</text>
</comment>
<evidence type="ECO:0000313" key="2">
    <source>
        <dbReference type="EMBL" id="GAA2229815.1"/>
    </source>
</evidence>